<name>B0DLB6_LACBS</name>
<gene>
    <name evidence="2" type="ORF">LACBIDRAFT_330446</name>
</gene>
<feature type="region of interest" description="Disordered" evidence="1">
    <location>
        <begin position="116"/>
        <end position="136"/>
    </location>
</feature>
<dbReference type="RefSeq" id="XP_001884795.1">
    <property type="nucleotide sequence ID" value="XM_001884760.1"/>
</dbReference>
<dbReference type="Proteomes" id="UP000001194">
    <property type="component" value="Unassembled WGS sequence"/>
</dbReference>
<keyword evidence="3" id="KW-1185">Reference proteome</keyword>
<dbReference type="HOGENOM" id="CLU_1875788_0_0_1"/>
<dbReference type="OrthoDB" id="2745898at2759"/>
<accession>B0DLB6</accession>
<dbReference type="EMBL" id="DS547117">
    <property type="protein sequence ID" value="EDR04623.1"/>
    <property type="molecule type" value="Genomic_DNA"/>
</dbReference>
<organism evidence="3">
    <name type="scientific">Laccaria bicolor (strain S238N-H82 / ATCC MYA-4686)</name>
    <name type="common">Bicoloured deceiver</name>
    <name type="synonym">Laccaria laccata var. bicolor</name>
    <dbReference type="NCBI Taxonomy" id="486041"/>
    <lineage>
        <taxon>Eukaryota</taxon>
        <taxon>Fungi</taxon>
        <taxon>Dikarya</taxon>
        <taxon>Basidiomycota</taxon>
        <taxon>Agaricomycotina</taxon>
        <taxon>Agaricomycetes</taxon>
        <taxon>Agaricomycetidae</taxon>
        <taxon>Agaricales</taxon>
        <taxon>Agaricineae</taxon>
        <taxon>Hydnangiaceae</taxon>
        <taxon>Laccaria</taxon>
    </lineage>
</organism>
<dbReference type="AlphaFoldDB" id="B0DLB6"/>
<dbReference type="InParanoid" id="B0DLB6"/>
<sequence>MKIARGVINSSSKIQSFDHLYCWGSKPASGKVVLAILQLPFCHLEEFFLSYNSYVQDWGGFSGEMKDALSTLIHSPTLKILSLYMIDNVPITLFLGIVHFTQLHLNHVSLNYSDGEHPSSLTPKGVATTASHTVID</sequence>
<dbReference type="GeneID" id="6080409"/>
<dbReference type="KEGG" id="lbc:LACBIDRAFT_330446"/>
<protein>
    <submittedName>
        <fullName evidence="2">Predicted protein</fullName>
    </submittedName>
</protein>
<proteinExistence type="predicted"/>
<reference evidence="2 3" key="1">
    <citation type="journal article" date="2008" name="Nature">
        <title>The genome of Laccaria bicolor provides insights into mycorrhizal symbiosis.</title>
        <authorList>
            <person name="Martin F."/>
            <person name="Aerts A."/>
            <person name="Ahren D."/>
            <person name="Brun A."/>
            <person name="Danchin E.G.J."/>
            <person name="Duchaussoy F."/>
            <person name="Gibon J."/>
            <person name="Kohler A."/>
            <person name="Lindquist E."/>
            <person name="Pereda V."/>
            <person name="Salamov A."/>
            <person name="Shapiro H.J."/>
            <person name="Wuyts J."/>
            <person name="Blaudez D."/>
            <person name="Buee M."/>
            <person name="Brokstein P."/>
            <person name="Canbaeck B."/>
            <person name="Cohen D."/>
            <person name="Courty P.E."/>
            <person name="Coutinho P.M."/>
            <person name="Delaruelle C."/>
            <person name="Detter J.C."/>
            <person name="Deveau A."/>
            <person name="DiFazio S."/>
            <person name="Duplessis S."/>
            <person name="Fraissinet-Tachet L."/>
            <person name="Lucic E."/>
            <person name="Frey-Klett P."/>
            <person name="Fourrey C."/>
            <person name="Feussner I."/>
            <person name="Gay G."/>
            <person name="Grimwood J."/>
            <person name="Hoegger P.J."/>
            <person name="Jain P."/>
            <person name="Kilaru S."/>
            <person name="Labbe J."/>
            <person name="Lin Y.C."/>
            <person name="Legue V."/>
            <person name="Le Tacon F."/>
            <person name="Marmeisse R."/>
            <person name="Melayah D."/>
            <person name="Montanini B."/>
            <person name="Muratet M."/>
            <person name="Nehls U."/>
            <person name="Niculita-Hirzel H."/>
            <person name="Oudot-Le Secq M.P."/>
            <person name="Peter M."/>
            <person name="Quesneville H."/>
            <person name="Rajashekar B."/>
            <person name="Reich M."/>
            <person name="Rouhier N."/>
            <person name="Schmutz J."/>
            <person name="Yin T."/>
            <person name="Chalot M."/>
            <person name="Henrissat B."/>
            <person name="Kuees U."/>
            <person name="Lucas S."/>
            <person name="Van de Peer Y."/>
            <person name="Podila G.K."/>
            <person name="Polle A."/>
            <person name="Pukkila P.J."/>
            <person name="Richardson P.M."/>
            <person name="Rouze P."/>
            <person name="Sanders I.R."/>
            <person name="Stajich J.E."/>
            <person name="Tunlid A."/>
            <person name="Tuskan G."/>
            <person name="Grigoriev I.V."/>
        </authorList>
    </citation>
    <scope>NUCLEOTIDE SEQUENCE [LARGE SCALE GENOMIC DNA]</scope>
    <source>
        <strain evidence="3">S238N-H82 / ATCC MYA-4686</strain>
    </source>
</reference>
<evidence type="ECO:0000313" key="3">
    <source>
        <dbReference type="Proteomes" id="UP000001194"/>
    </source>
</evidence>
<evidence type="ECO:0000313" key="2">
    <source>
        <dbReference type="EMBL" id="EDR04623.1"/>
    </source>
</evidence>
<evidence type="ECO:0000256" key="1">
    <source>
        <dbReference type="SAM" id="MobiDB-lite"/>
    </source>
</evidence>